<comment type="subcellular location">
    <subcellularLocation>
        <location evidence="1 9">Nucleus</location>
        <location evidence="1 9">Nuclear pore complex</location>
    </subcellularLocation>
</comment>
<gene>
    <name evidence="12" type="primary">LOC106806180</name>
</gene>
<keyword evidence="5 9" id="KW-0653">Protein transport</keyword>
<proteinExistence type="inferred from homology"/>
<evidence type="ECO:0000256" key="2">
    <source>
        <dbReference type="ARBA" id="ARBA00005573"/>
    </source>
</evidence>
<protein>
    <recommendedName>
        <fullName evidence="9">Nuclear pore complex protein Nup85</fullName>
    </recommendedName>
</protein>
<dbReference type="Proteomes" id="UP000695022">
    <property type="component" value="Unplaced"/>
</dbReference>
<evidence type="ECO:0000256" key="5">
    <source>
        <dbReference type="ARBA" id="ARBA00022927"/>
    </source>
</evidence>
<keyword evidence="3 9" id="KW-0813">Transport</keyword>
<evidence type="ECO:0000256" key="9">
    <source>
        <dbReference type="RuleBase" id="RU365073"/>
    </source>
</evidence>
<evidence type="ECO:0000256" key="4">
    <source>
        <dbReference type="ARBA" id="ARBA00022816"/>
    </source>
</evidence>
<dbReference type="RefSeq" id="XP_014663534.1">
    <property type="nucleotide sequence ID" value="XM_014808048.1"/>
</dbReference>
<evidence type="ECO:0000313" key="11">
    <source>
        <dbReference type="Proteomes" id="UP000695022"/>
    </source>
</evidence>
<comment type="function">
    <text evidence="9">Functions as a component of the nuclear pore complex (NPC).</text>
</comment>
<reference evidence="12" key="1">
    <citation type="submission" date="2025-08" db="UniProtKB">
        <authorList>
            <consortium name="RefSeq"/>
        </authorList>
    </citation>
    <scope>IDENTIFICATION</scope>
</reference>
<evidence type="ECO:0000256" key="8">
    <source>
        <dbReference type="ARBA" id="ARBA00023242"/>
    </source>
</evidence>
<dbReference type="Pfam" id="PF07575">
    <property type="entry name" value="Nucleopor_Nup85"/>
    <property type="match status" value="1"/>
</dbReference>
<organism evidence="11 12">
    <name type="scientific">Priapulus caudatus</name>
    <name type="common">Priapulid worm</name>
    <dbReference type="NCBI Taxonomy" id="37621"/>
    <lineage>
        <taxon>Eukaryota</taxon>
        <taxon>Metazoa</taxon>
        <taxon>Ecdysozoa</taxon>
        <taxon>Scalidophora</taxon>
        <taxon>Priapulida</taxon>
        <taxon>Priapulimorpha</taxon>
        <taxon>Priapulimorphida</taxon>
        <taxon>Priapulidae</taxon>
        <taxon>Priapulus</taxon>
    </lineage>
</organism>
<dbReference type="PANTHER" id="PTHR13373:SF21">
    <property type="entry name" value="NUCLEAR PORE COMPLEX PROTEIN NUP85"/>
    <property type="match status" value="1"/>
</dbReference>
<accession>A0ABM1DUB3</accession>
<dbReference type="GeneID" id="106806180"/>
<feature type="compositionally biased region" description="Basic and acidic residues" evidence="10">
    <location>
        <begin position="654"/>
        <end position="669"/>
    </location>
</feature>
<evidence type="ECO:0000256" key="10">
    <source>
        <dbReference type="SAM" id="MobiDB-lite"/>
    </source>
</evidence>
<sequence>MQFGTSLAARHTPLRHLYGYMTNMAAEREEGNVMIIPDAECAAGMTVKWGFGNKMLLYASRGPLPPETDKPYGAKDVRLHELKWDTVMHSCLVRPLVNESHAIFMSLQSKRLAVGETGTRPELVKFSRGYRSVIHACILELKKAGNSTLDEEEAAEHAALSCLFYETDLVWSICEIFFIEQTPGGVILPKLLEWVRWHFHRGEQLLQELLQSVHDEESTIKPELHENYWPAVYSFVLQGRLVEARKLLSLHLKYKSEPFQSMGELLCKMPIYNGLTGCSVQEFELTWQRWQDECYRRLEDGEFITYKELETVAKILCGDEGVFVDMKDQCETWYHMLISRLLYTNPAVKGLELQYHTQACIDAYGGNLQLGAVDHILLSAIEYDVYQVISDSSTHLSWWFAAHLTDLLRAAGQLDDAAARPAQGGAAGACDGDLRESLLLDYAASLTAHPSLWRVAADYFDHCPQYGRHYLERYLERIPLETERKAQKVIRMCEEREMTELASSICKVMGMRAFHEGQLGSALSWCLRSKDASFAAFISDKFLSGHMERGDLSHLDMLDNLGPSTLFSSSLTFLGKYREFHRLYESNDMKGAASLLLSLLTCRLAPRKFWLNLLVDVVPLLEMEPLLFSSNDTYELLHLLEDVQTAQRLQIEGSTRRGIESDSKAETRRKGASSNVEKEKLDLLRLALAKNLARSFIVEGSLAH</sequence>
<keyword evidence="7 9" id="KW-0906">Nuclear pore complex</keyword>
<dbReference type="PANTHER" id="PTHR13373">
    <property type="entry name" value="FROUNT PROTEIN-RELATED"/>
    <property type="match status" value="1"/>
</dbReference>
<feature type="region of interest" description="Disordered" evidence="10">
    <location>
        <begin position="654"/>
        <end position="673"/>
    </location>
</feature>
<name>A0ABM1DUB3_PRICU</name>
<evidence type="ECO:0000256" key="7">
    <source>
        <dbReference type="ARBA" id="ARBA00023132"/>
    </source>
</evidence>
<comment type="subunit">
    <text evidence="9">Component of the nuclear pore complex (NPC).</text>
</comment>
<keyword evidence="6 9" id="KW-0811">Translocation</keyword>
<evidence type="ECO:0000256" key="3">
    <source>
        <dbReference type="ARBA" id="ARBA00022448"/>
    </source>
</evidence>
<dbReference type="InterPro" id="IPR011502">
    <property type="entry name" value="Nucleoporin_Nup85"/>
</dbReference>
<keyword evidence="8 9" id="KW-0539">Nucleus</keyword>
<keyword evidence="9" id="KW-0472">Membrane</keyword>
<comment type="similarity">
    <text evidence="2 9">Belongs to the nucleoporin Nup85 family.</text>
</comment>
<keyword evidence="4 9" id="KW-0509">mRNA transport</keyword>
<evidence type="ECO:0000313" key="12">
    <source>
        <dbReference type="RefSeq" id="XP_014663534.1"/>
    </source>
</evidence>
<evidence type="ECO:0000256" key="1">
    <source>
        <dbReference type="ARBA" id="ARBA00004567"/>
    </source>
</evidence>
<evidence type="ECO:0000256" key="6">
    <source>
        <dbReference type="ARBA" id="ARBA00023010"/>
    </source>
</evidence>
<keyword evidence="11" id="KW-1185">Reference proteome</keyword>